<proteinExistence type="predicted"/>
<accession>E9DAU8</accession>
<dbReference type="VEuPathDB" id="FungiDB:CPSG_06950"/>
<gene>
    <name evidence="1" type="ORF">CPSG_06950</name>
</gene>
<dbReference type="EMBL" id="GL636497">
    <property type="protein sequence ID" value="EFW16434.1"/>
    <property type="molecule type" value="Genomic_DNA"/>
</dbReference>
<reference evidence="2" key="1">
    <citation type="journal article" date="2010" name="Genome Res.">
        <title>Population genomic sequencing of Coccidioides fungi reveals recent hybridization and transposon control.</title>
        <authorList>
            <person name="Neafsey D.E."/>
            <person name="Barker B.M."/>
            <person name="Sharpton T.J."/>
            <person name="Stajich J.E."/>
            <person name="Park D.J."/>
            <person name="Whiston E."/>
            <person name="Hung C.-Y."/>
            <person name="McMahan C."/>
            <person name="White J."/>
            <person name="Sykes S."/>
            <person name="Heiman D."/>
            <person name="Young S."/>
            <person name="Zeng Q."/>
            <person name="Abouelleil A."/>
            <person name="Aftuck L."/>
            <person name="Bessette D."/>
            <person name="Brown A."/>
            <person name="FitzGerald M."/>
            <person name="Lui A."/>
            <person name="Macdonald J.P."/>
            <person name="Priest M."/>
            <person name="Orbach M.J."/>
            <person name="Galgiani J.N."/>
            <person name="Kirkland T.N."/>
            <person name="Cole G.T."/>
            <person name="Birren B.W."/>
            <person name="Henn M.R."/>
            <person name="Taylor J.W."/>
            <person name="Rounsley S.D."/>
        </authorList>
    </citation>
    <scope>NUCLEOTIDE SEQUENCE [LARGE SCALE GENOMIC DNA]</scope>
    <source>
        <strain evidence="2">RMSCC 757 / Silveira</strain>
    </source>
</reference>
<evidence type="ECO:0000313" key="2">
    <source>
        <dbReference type="Proteomes" id="UP000002497"/>
    </source>
</evidence>
<sequence length="122" mass="13367">MDQECPGVMSYTLVGTNSISKLQPVVCRITKGKWASLSSDREQMDGGLGRPPHQDASLWPIGEAPTVQLVLGIKWLKFLGTAHREYWIETHATTSLDRSMCAPFRFVSGLLINLEPPSPGGT</sequence>
<dbReference type="Proteomes" id="UP000002497">
    <property type="component" value="Unassembled WGS sequence"/>
</dbReference>
<evidence type="ECO:0000313" key="1">
    <source>
        <dbReference type="EMBL" id="EFW16434.1"/>
    </source>
</evidence>
<name>E9DAU8_COCPS</name>
<organism evidence="2">
    <name type="scientific">Coccidioides posadasii (strain RMSCC 757 / Silveira)</name>
    <name type="common">Valley fever fungus</name>
    <dbReference type="NCBI Taxonomy" id="443226"/>
    <lineage>
        <taxon>Eukaryota</taxon>
        <taxon>Fungi</taxon>
        <taxon>Dikarya</taxon>
        <taxon>Ascomycota</taxon>
        <taxon>Pezizomycotina</taxon>
        <taxon>Eurotiomycetes</taxon>
        <taxon>Eurotiomycetidae</taxon>
        <taxon>Onygenales</taxon>
        <taxon>Onygenaceae</taxon>
        <taxon>Coccidioides</taxon>
    </lineage>
</organism>
<dbReference type="HOGENOM" id="CLU_2026495_0_0_1"/>
<protein>
    <submittedName>
        <fullName evidence="1">Predicted protein</fullName>
    </submittedName>
</protein>
<dbReference type="AlphaFoldDB" id="E9DAU8"/>
<reference evidence="2" key="2">
    <citation type="submission" date="2010-03" db="EMBL/GenBank/DDBJ databases">
        <title>The genome sequence of Coccidioides posadasii strain Silveira.</title>
        <authorList>
            <consortium name="The Broad Institute Genome Sequencing Center for Infectious Disease"/>
            <person name="Neafsey D."/>
            <person name="Orbach M."/>
            <person name="Henn M.R."/>
            <person name="Cole G.T."/>
            <person name="Galgiani J."/>
            <person name="Gardner M.J."/>
            <person name="Kirkland T.N."/>
            <person name="Taylor J.W."/>
            <person name="Young S.K."/>
            <person name="Zeng Q."/>
            <person name="Koehrsen M."/>
            <person name="Alvarado L."/>
            <person name="Berlin A."/>
            <person name="Borenstein D."/>
            <person name="Chapman S.B."/>
            <person name="Chen Z."/>
            <person name="Engels R."/>
            <person name="Freedman E."/>
            <person name="Gellesch M."/>
            <person name="Goldberg J."/>
            <person name="Griggs A."/>
            <person name="Gujja S."/>
            <person name="Heilman E."/>
            <person name="Heiman D."/>
            <person name="Howarth C."/>
            <person name="Jen D."/>
            <person name="Larson L."/>
            <person name="Mehta T."/>
            <person name="Neiman D."/>
            <person name="Park D."/>
            <person name="Pearson M."/>
            <person name="Richards J."/>
            <person name="Roberts A."/>
            <person name="Saif S."/>
            <person name="Shea T."/>
            <person name="Shenoy N."/>
            <person name="Sisk P."/>
            <person name="Stolte C."/>
            <person name="Sykes S."/>
            <person name="Walk T."/>
            <person name="White J."/>
            <person name="Yandava C."/>
            <person name="Haas B."/>
            <person name="Nusbaum C."/>
            <person name="Birren B."/>
        </authorList>
    </citation>
    <scope>NUCLEOTIDE SEQUENCE [LARGE SCALE GENOMIC DNA]</scope>
    <source>
        <strain evidence="2">RMSCC 757 / Silveira</strain>
    </source>
</reference>
<keyword evidence="2" id="KW-1185">Reference proteome</keyword>